<dbReference type="RefSeq" id="WP_005908869.1">
    <property type="nucleotide sequence ID" value="NZ_AKCE01000001.1"/>
</dbReference>
<dbReference type="AlphaFoldDB" id="H1HCM7"/>
<organism evidence="1 2">
    <name type="scientific">Fusobacterium animalis F0419</name>
    <dbReference type="NCBI Taxonomy" id="999414"/>
    <lineage>
        <taxon>Bacteria</taxon>
        <taxon>Fusobacteriati</taxon>
        <taxon>Fusobacteriota</taxon>
        <taxon>Fusobacteriia</taxon>
        <taxon>Fusobacteriales</taxon>
        <taxon>Fusobacteriaceae</taxon>
        <taxon>Fusobacterium</taxon>
    </lineage>
</organism>
<name>H1HCM7_9FUSO</name>
<accession>H1HCM7</accession>
<evidence type="ECO:0000313" key="1">
    <source>
        <dbReference type="EMBL" id="EHO79225.1"/>
    </source>
</evidence>
<dbReference type="EMBL" id="AGEH01000006">
    <property type="protein sequence ID" value="EHO79225.1"/>
    <property type="molecule type" value="Genomic_DNA"/>
</dbReference>
<dbReference type="PATRIC" id="fig|999414.3.peg.224"/>
<proteinExistence type="predicted"/>
<sequence length="109" mass="12511">MENLQRYEVLDKTSETKYTKLIFQKQGLIGHLFIDIPAGIAGKLRANDLLFTFPKSYKPKIFNIHLLISQPSGRSLRTRYEENTGKVYVLTPSGIEESIYLNASYIIEN</sequence>
<reference evidence="1 2" key="1">
    <citation type="submission" date="2011-12" db="EMBL/GenBank/DDBJ databases">
        <title>The Genome Sequence of Fusobacterium nucleatum subsp. animalis OT 420.</title>
        <authorList>
            <consortium name="The Broad Institute Genome Sequencing Platform"/>
            <person name="Earl A."/>
            <person name="Ward D."/>
            <person name="Feldgarden M."/>
            <person name="Gevers D."/>
            <person name="Izard J."/>
            <person name="Blanton J.M."/>
            <person name="Mathney J."/>
            <person name="Tanner A.C."/>
            <person name="Dewhirst F.E."/>
            <person name="Young S.K."/>
            <person name="Zeng Q."/>
            <person name="Gargeya S."/>
            <person name="Fitzgerald M."/>
            <person name="Haas B."/>
            <person name="Abouelleil A."/>
            <person name="Alvarado L."/>
            <person name="Arachchi H.M."/>
            <person name="Berlin A."/>
            <person name="Chapman S.B."/>
            <person name="Gearin G."/>
            <person name="Goldberg J."/>
            <person name="Griggs A."/>
            <person name="Gujja S."/>
            <person name="Hansen M."/>
            <person name="Heiman D."/>
            <person name="Howarth C."/>
            <person name="Larimer J."/>
            <person name="Lui A."/>
            <person name="MacDonald P.J.P."/>
            <person name="McCowen C."/>
            <person name="Montmayeur A."/>
            <person name="Murphy C."/>
            <person name="Neiman D."/>
            <person name="Pearson M."/>
            <person name="Priest M."/>
            <person name="Roberts A."/>
            <person name="Saif S."/>
            <person name="Shea T."/>
            <person name="Sisk P."/>
            <person name="Stolte C."/>
            <person name="Sykes S."/>
            <person name="Wortman J."/>
            <person name="Nusbaum C."/>
            <person name="Birren B."/>
        </authorList>
    </citation>
    <scope>NUCLEOTIDE SEQUENCE [LARGE SCALE GENOMIC DNA]</scope>
    <source>
        <strain evidence="2">F0419</strain>
    </source>
</reference>
<dbReference type="HOGENOM" id="CLU_2180018_0_0_0"/>
<protein>
    <submittedName>
        <fullName evidence="1">Uncharacterized protein</fullName>
    </submittedName>
</protein>
<gene>
    <name evidence="1" type="ORF">HMPREF9942_00228</name>
</gene>
<dbReference type="Proteomes" id="UP000004565">
    <property type="component" value="Unassembled WGS sequence"/>
</dbReference>
<evidence type="ECO:0000313" key="2">
    <source>
        <dbReference type="Proteomes" id="UP000004565"/>
    </source>
</evidence>
<comment type="caution">
    <text evidence="1">The sequence shown here is derived from an EMBL/GenBank/DDBJ whole genome shotgun (WGS) entry which is preliminary data.</text>
</comment>